<proteinExistence type="predicted"/>
<dbReference type="AlphaFoldDB" id="A0A383W0X1"/>
<accession>A0A383W0X1</accession>
<organism evidence="3 4">
    <name type="scientific">Tetradesmus obliquus</name>
    <name type="common">Green alga</name>
    <name type="synonym">Acutodesmus obliquus</name>
    <dbReference type="NCBI Taxonomy" id="3088"/>
    <lineage>
        <taxon>Eukaryota</taxon>
        <taxon>Viridiplantae</taxon>
        <taxon>Chlorophyta</taxon>
        <taxon>core chlorophytes</taxon>
        <taxon>Chlorophyceae</taxon>
        <taxon>CS clade</taxon>
        <taxon>Sphaeropleales</taxon>
        <taxon>Scenedesmaceae</taxon>
        <taxon>Tetradesmus</taxon>
    </lineage>
</organism>
<dbReference type="Proteomes" id="UP000256970">
    <property type="component" value="Unassembled WGS sequence"/>
</dbReference>
<keyword evidence="4" id="KW-1185">Reference proteome</keyword>
<evidence type="ECO:0000313" key="4">
    <source>
        <dbReference type="Proteomes" id="UP000256970"/>
    </source>
</evidence>
<dbReference type="EMBL" id="FNXT01001007">
    <property type="protein sequence ID" value="SZX70732.1"/>
    <property type="molecule type" value="Genomic_DNA"/>
</dbReference>
<dbReference type="InterPro" id="IPR032675">
    <property type="entry name" value="LRR_dom_sf"/>
</dbReference>
<dbReference type="Gene3D" id="3.80.10.10">
    <property type="entry name" value="Ribonuclease Inhibitor"/>
    <property type="match status" value="1"/>
</dbReference>
<evidence type="ECO:0000313" key="3">
    <source>
        <dbReference type="EMBL" id="SZX70732.1"/>
    </source>
</evidence>
<dbReference type="SUPFAM" id="SSF52047">
    <property type="entry name" value="RNI-like"/>
    <property type="match status" value="1"/>
</dbReference>
<name>A0A383W0X1_TETOB</name>
<reference evidence="3 4" key="1">
    <citation type="submission" date="2016-10" db="EMBL/GenBank/DDBJ databases">
        <authorList>
            <person name="Cai Z."/>
        </authorList>
    </citation>
    <scope>NUCLEOTIDE SEQUENCE [LARGE SCALE GENOMIC DNA]</scope>
</reference>
<evidence type="ECO:0000256" key="2">
    <source>
        <dbReference type="SAM" id="MobiDB-lite"/>
    </source>
</evidence>
<sequence length="549" mass="59085">MQGAAAGAALAHRNTAVVFDPEAPLLQNMHQLHSFASWLPSHVHLVSSITANKAALKRGPDDEANVTATTLYCMHTICAQPLLALALQPAVSAAAAAAAAAPPRDADADADPSTGSQAGDSEQAAPQQQHVLRLASFSSNYAGMPVLQALPAHSLTRLQFDLAGLCTPDYPGVSTQVSGLLARLSNLQELQIDDTRSSSSSSSFPAGRCLAAIAQLRKLTQLRLNASNWTELQQPLQQLLEQQQPLPLRKLHLELPERYVGSVDMSALTQLQEFAVNELHPAMVLPRQLRSLQLTRVQMPGRLAPLTALQQLQRLRVHINIDHDATEAVQRLAAALPALQPVALAYDYAWDAMIAAPRWKQITQLRQLCFVQDAAAGGPPAYLNQIYSILEGVAAATSLTKLELEEACLAHKSGAESQEWVPGAACRQLARLTGLKDLCITERSLLPPGDALKLTALTNLTRLVLDNVRVGVGDAAAALIAQHLTQLRHLDLWCCELGSTGWDCAELEHLVQLTKLPLEGNEQLSSVALSCVMGLRGKVHVRLDAEQRA</sequence>
<protein>
    <submittedName>
        <fullName evidence="3">Uncharacterized protein</fullName>
    </submittedName>
</protein>
<feature type="compositionally biased region" description="Polar residues" evidence="2">
    <location>
        <begin position="113"/>
        <end position="127"/>
    </location>
</feature>
<evidence type="ECO:0000256" key="1">
    <source>
        <dbReference type="ARBA" id="ARBA00004430"/>
    </source>
</evidence>
<gene>
    <name evidence="3" type="ORF">BQ4739_LOCUS10919</name>
</gene>
<dbReference type="GO" id="GO:0005930">
    <property type="term" value="C:axoneme"/>
    <property type="evidence" value="ECO:0007669"/>
    <property type="project" value="UniProtKB-SubCell"/>
</dbReference>
<feature type="region of interest" description="Disordered" evidence="2">
    <location>
        <begin position="102"/>
        <end position="127"/>
    </location>
</feature>
<comment type="subcellular location">
    <subcellularLocation>
        <location evidence="1">Cytoplasm</location>
        <location evidence="1">Cytoskeleton</location>
        <location evidence="1">Cilium axoneme</location>
    </subcellularLocation>
</comment>